<proteinExistence type="predicted"/>
<protein>
    <submittedName>
        <fullName evidence="2">Uncharacterized protein</fullName>
    </submittedName>
</protein>
<feature type="region of interest" description="Disordered" evidence="1">
    <location>
        <begin position="202"/>
        <end position="243"/>
    </location>
</feature>
<organism evidence="2 3">
    <name type="scientific">Pycnococcus provasolii</name>
    <dbReference type="NCBI Taxonomy" id="41880"/>
    <lineage>
        <taxon>Eukaryota</taxon>
        <taxon>Viridiplantae</taxon>
        <taxon>Chlorophyta</taxon>
        <taxon>Pseudoscourfieldiophyceae</taxon>
        <taxon>Pseudoscourfieldiales</taxon>
        <taxon>Pycnococcaceae</taxon>
        <taxon>Pycnococcus</taxon>
    </lineage>
</organism>
<evidence type="ECO:0000313" key="3">
    <source>
        <dbReference type="Proteomes" id="UP000660262"/>
    </source>
</evidence>
<comment type="caution">
    <text evidence="2">The sequence shown here is derived from an EMBL/GenBank/DDBJ whole genome shotgun (WGS) entry which is preliminary data.</text>
</comment>
<name>A0A830HIZ4_9CHLO</name>
<evidence type="ECO:0000313" key="2">
    <source>
        <dbReference type="EMBL" id="GHP06553.1"/>
    </source>
</evidence>
<feature type="compositionally biased region" description="Pro residues" evidence="1">
    <location>
        <begin position="205"/>
        <end position="222"/>
    </location>
</feature>
<dbReference type="EMBL" id="BNJQ01000013">
    <property type="protein sequence ID" value="GHP06553.1"/>
    <property type="molecule type" value="Genomic_DNA"/>
</dbReference>
<gene>
    <name evidence="2" type="ORF">PPROV_000529800</name>
</gene>
<evidence type="ECO:0000256" key="1">
    <source>
        <dbReference type="SAM" id="MobiDB-lite"/>
    </source>
</evidence>
<sequence>MQYRYVACVNKSDVLDDNVIANNEFVTDKRDDVPPPSTTTGAIPAACAQVCIAASATVSSSSSSNGKEPTSKVLYFSSTPSYPCICLSELYAQMVNGHVTRGKSLNVDEQTCQEKNPNDAVALYTAWMETPPPPPPPPPELFSIEEIIIAADSGQRYISDLINSFISDGGATNLPELLRTWIYAPPDTRVAPWWEQFGITFNSPSPSPPPPPPPSPPPPPLPSYSRSRSFPPRLPMLPFPPAF</sequence>
<feature type="compositionally biased region" description="Pro residues" evidence="1">
    <location>
        <begin position="232"/>
        <end position="243"/>
    </location>
</feature>
<accession>A0A830HIZ4</accession>
<dbReference type="AlphaFoldDB" id="A0A830HIZ4"/>
<dbReference type="Proteomes" id="UP000660262">
    <property type="component" value="Unassembled WGS sequence"/>
</dbReference>
<keyword evidence="3" id="KW-1185">Reference proteome</keyword>
<reference evidence="2" key="1">
    <citation type="submission" date="2020-10" db="EMBL/GenBank/DDBJ databases">
        <title>Unveiling of a novel bifunctional photoreceptor, Dualchrome1, isolated from a cosmopolitan green alga.</title>
        <authorList>
            <person name="Suzuki S."/>
            <person name="Kawachi M."/>
        </authorList>
    </citation>
    <scope>NUCLEOTIDE SEQUENCE</scope>
    <source>
        <strain evidence="2">NIES 2893</strain>
    </source>
</reference>